<dbReference type="InterPro" id="IPR013587">
    <property type="entry name" value="Nitrate/nitrite_sensing"/>
</dbReference>
<comment type="similarity">
    <text evidence="10">Belongs to the adenylyl cyclase class-4/guanylyl cyclase family.</text>
</comment>
<evidence type="ECO:0000256" key="1">
    <source>
        <dbReference type="ARBA" id="ARBA00004479"/>
    </source>
</evidence>
<dbReference type="PANTHER" id="PTHR11920">
    <property type="entry name" value="GUANYLYL CYCLASE"/>
    <property type="match status" value="1"/>
</dbReference>
<dbReference type="Pfam" id="PF08376">
    <property type="entry name" value="NIT"/>
    <property type="match status" value="1"/>
</dbReference>
<dbReference type="GO" id="GO:0004383">
    <property type="term" value="F:guanylate cyclase activity"/>
    <property type="evidence" value="ECO:0007669"/>
    <property type="project" value="UniProtKB-EC"/>
</dbReference>
<dbReference type="InterPro" id="IPR018297">
    <property type="entry name" value="A/G_cyclase_CS"/>
</dbReference>
<dbReference type="PROSITE" id="PS00452">
    <property type="entry name" value="GUANYLATE_CYCLASE_1"/>
    <property type="match status" value="1"/>
</dbReference>
<dbReference type="Pfam" id="PF00211">
    <property type="entry name" value="Guanylate_cyc"/>
    <property type="match status" value="1"/>
</dbReference>
<evidence type="ECO:0000256" key="7">
    <source>
        <dbReference type="ARBA" id="ARBA00023136"/>
    </source>
</evidence>
<dbReference type="InterPro" id="IPR001054">
    <property type="entry name" value="A/G_cyclase"/>
</dbReference>
<feature type="transmembrane region" description="Helical" evidence="11">
    <location>
        <begin position="328"/>
        <end position="349"/>
    </location>
</feature>
<dbReference type="GO" id="GO:0005886">
    <property type="term" value="C:plasma membrane"/>
    <property type="evidence" value="ECO:0007669"/>
    <property type="project" value="TreeGrafter"/>
</dbReference>
<dbReference type="GO" id="GO:0001653">
    <property type="term" value="F:peptide receptor activity"/>
    <property type="evidence" value="ECO:0007669"/>
    <property type="project" value="TreeGrafter"/>
</dbReference>
<keyword evidence="3 11" id="KW-0812">Transmembrane</keyword>
<evidence type="ECO:0000256" key="3">
    <source>
        <dbReference type="ARBA" id="ARBA00022692"/>
    </source>
</evidence>
<dbReference type="Gene3D" id="6.10.250.780">
    <property type="match status" value="1"/>
</dbReference>
<organism evidence="13">
    <name type="scientific">Placozoa sp. H4</name>
    <dbReference type="NCBI Taxonomy" id="1034858"/>
    <lineage>
        <taxon>Eukaryota</taxon>
        <taxon>Metazoa</taxon>
        <taxon>Placozoa</taxon>
    </lineage>
</organism>
<dbReference type="InterPro" id="IPR050401">
    <property type="entry name" value="Cyclic_nucleotide_synthase"/>
</dbReference>
<dbReference type="InterPro" id="IPR011645">
    <property type="entry name" value="HNOB_dom_associated"/>
</dbReference>
<dbReference type="GO" id="GO:0035556">
    <property type="term" value="P:intracellular signal transduction"/>
    <property type="evidence" value="ECO:0007669"/>
    <property type="project" value="InterPro"/>
</dbReference>
<keyword evidence="8 10" id="KW-0456">Lyase</keyword>
<keyword evidence="5" id="KW-0547">Nucleotide-binding</keyword>
<dbReference type="EC" id="4.6.1.2" evidence="2"/>
<evidence type="ECO:0000313" key="13">
    <source>
        <dbReference type="EMBL" id="QNG40935.1"/>
    </source>
</evidence>
<evidence type="ECO:0000256" key="11">
    <source>
        <dbReference type="SAM" id="Phobius"/>
    </source>
</evidence>
<evidence type="ECO:0000256" key="2">
    <source>
        <dbReference type="ARBA" id="ARBA00012202"/>
    </source>
</evidence>
<dbReference type="PROSITE" id="PS50125">
    <property type="entry name" value="GUANYLATE_CYCLASE_2"/>
    <property type="match status" value="1"/>
</dbReference>
<feature type="transmembrane region" description="Helical" evidence="11">
    <location>
        <begin position="41"/>
        <end position="60"/>
    </location>
</feature>
<evidence type="ECO:0000256" key="9">
    <source>
        <dbReference type="ARBA" id="ARBA00023293"/>
    </source>
</evidence>
<sequence>MKGVIKFPSDASLPKKLWNSSLCCGDNPVTTRGRRLQILKMLLLVCIPCIVLIVQASFSFSTELTRKYSTQTIRKNINFSLTYASLVDRLQYEVGLTIYYIGSNYSDPIYQQLRMARLSTDIEVNEIAWPKNVTINGYTSHSEFLIQLKLKRQRVDNQSSSMNDQIEFYSKSNEIFLTWLSTTVQNANNSNLWKILVGYQMLSYGKEEKSLERASGILYYFRGYLNASEHLYFIEKTSKGRTYLNISKQYSQTIRQRFNTTDEINDLQTQQQLILFNEKITIIDDSKASLWFFNMSNYINALYIIQAQVGHQIINDATIINQAADVDLALSAFLLVVVLFTCPILVYLISRLTTNMQLFAKQLADKTGELEYERKRTDDLLHQMLPPPVVKRLKQGKPVLAETFEDATIFFSDIVGFTYICHSSSALEVVDMLNLLYGVFDAKIETFDVYKIETIGDAYMVVSGVPKRLENRLHAKEIADMALELLKAVKDMRVPHMKNFKIHLRAGIHTGPCAAGVVGCKMPRYCLFGDTVNTASRMESNGQGAFNQSNKLASRIHVSKAAYDALQHIGGYETKSRGYLNIKGLGEMETFWLLGKLGAS</sequence>
<evidence type="ECO:0000256" key="5">
    <source>
        <dbReference type="ARBA" id="ARBA00022741"/>
    </source>
</evidence>
<evidence type="ECO:0000256" key="6">
    <source>
        <dbReference type="ARBA" id="ARBA00022989"/>
    </source>
</evidence>
<dbReference type="CDD" id="cd07302">
    <property type="entry name" value="CHD"/>
    <property type="match status" value="1"/>
</dbReference>
<dbReference type="SMART" id="SM00044">
    <property type="entry name" value="CYCc"/>
    <property type="match status" value="1"/>
</dbReference>
<dbReference type="AlphaFoldDB" id="A0A7G7LKB8"/>
<dbReference type="GO" id="GO:0004016">
    <property type="term" value="F:adenylate cyclase activity"/>
    <property type="evidence" value="ECO:0007669"/>
    <property type="project" value="TreeGrafter"/>
</dbReference>
<dbReference type="GO" id="GO:0000166">
    <property type="term" value="F:nucleotide binding"/>
    <property type="evidence" value="ECO:0007669"/>
    <property type="project" value="UniProtKB-KW"/>
</dbReference>
<dbReference type="FunFam" id="3.30.70.1230:FF:000015">
    <property type="entry name" value="Guanylate cyclase"/>
    <property type="match status" value="1"/>
</dbReference>
<keyword evidence="7 11" id="KW-0472">Membrane</keyword>
<accession>A0A7G7LKB8</accession>
<keyword evidence="6 11" id="KW-1133">Transmembrane helix</keyword>
<name>A0A7G7LKB8_9METZ</name>
<dbReference type="InterPro" id="IPR029787">
    <property type="entry name" value="Nucleotide_cyclase"/>
</dbReference>
<dbReference type="PANTHER" id="PTHR11920:SF501">
    <property type="entry name" value="GUANYLATE CYCLASE 32E"/>
    <property type="match status" value="1"/>
</dbReference>
<dbReference type="SUPFAM" id="SSF55073">
    <property type="entry name" value="Nucleotide cyclase"/>
    <property type="match status" value="1"/>
</dbReference>
<proteinExistence type="evidence at transcript level"/>
<evidence type="ECO:0000256" key="8">
    <source>
        <dbReference type="ARBA" id="ARBA00023239"/>
    </source>
</evidence>
<dbReference type="Gene3D" id="3.30.70.1230">
    <property type="entry name" value="Nucleotide cyclase"/>
    <property type="match status" value="1"/>
</dbReference>
<feature type="domain" description="Guanylate cyclase" evidence="12">
    <location>
        <begin position="408"/>
        <end position="539"/>
    </location>
</feature>
<dbReference type="EMBL" id="MT678090">
    <property type="protein sequence ID" value="QNG40935.1"/>
    <property type="molecule type" value="mRNA"/>
</dbReference>
<dbReference type="Pfam" id="PF07701">
    <property type="entry name" value="HNOBA"/>
    <property type="match status" value="1"/>
</dbReference>
<evidence type="ECO:0000259" key="12">
    <source>
        <dbReference type="PROSITE" id="PS50125"/>
    </source>
</evidence>
<evidence type="ECO:0000256" key="10">
    <source>
        <dbReference type="RuleBase" id="RU000405"/>
    </source>
</evidence>
<keyword evidence="4" id="KW-0732">Signal</keyword>
<reference evidence="13" key="1">
    <citation type="journal article" date="2020" name="Sci. Rep.">
        <title>The diversification and lineage-specific expansion of nitric oxide signaling in Placozoa: insights in the evolution of gaseous transmission.</title>
        <authorList>
            <person name="Moroz L.L."/>
            <person name="Romanova D.Y."/>
            <person name="Nikitin M.A."/>
            <person name="Sohn D."/>
            <person name="Kohn A.B."/>
            <person name="Neveu E."/>
            <person name="Varoqueaux F."/>
            <person name="Fasshauer D."/>
        </authorList>
    </citation>
    <scope>NUCLEOTIDE SEQUENCE</scope>
</reference>
<evidence type="ECO:0000256" key="4">
    <source>
        <dbReference type="ARBA" id="ARBA00022729"/>
    </source>
</evidence>
<keyword evidence="9" id="KW-0141">cGMP biosynthesis</keyword>
<dbReference type="GO" id="GO:0007168">
    <property type="term" value="P:receptor guanylyl cyclase signaling pathway"/>
    <property type="evidence" value="ECO:0007669"/>
    <property type="project" value="TreeGrafter"/>
</dbReference>
<comment type="subcellular location">
    <subcellularLocation>
        <location evidence="1">Membrane</location>
        <topology evidence="1">Single-pass type I membrane protein</topology>
    </subcellularLocation>
</comment>
<protein>
    <recommendedName>
        <fullName evidence="2">guanylate cyclase</fullName>
        <ecNumber evidence="2">4.6.1.2</ecNumber>
    </recommendedName>
</protein>